<dbReference type="AlphaFoldDB" id="A0AB94IU59"/>
<sequence>MKKFALLLAGGLAAIILLNTIGPMVGLLVSLAILYFIFKQFLKAESTGWKIGLIIIGLMVLSSTIHHLPALIGVGAAYVLWLVYKNWNQNKNTAAKNEPDPFVSFEKQWNELKKH</sequence>
<reference evidence="2 3" key="1">
    <citation type="journal article" date="2014" name="Environ. Microbiol.">
        <title>The nitrate-ammonifying and nosZ-carrying bacterium Bacillus vireti is a potent source and sink for nitric and nitrous oxide under high nitrate conditions.</title>
        <authorList>
            <person name="Mania D."/>
            <person name="Heylen K."/>
            <person name="van Spanning R.J."/>
            <person name="Frostegard A."/>
        </authorList>
    </citation>
    <scope>NUCLEOTIDE SEQUENCE [LARGE SCALE GENOMIC DNA]</scope>
    <source>
        <strain evidence="2 3">LMG 21834</strain>
    </source>
</reference>
<feature type="transmembrane region" description="Helical" evidence="1">
    <location>
        <begin position="23"/>
        <end position="42"/>
    </location>
</feature>
<comment type="caution">
    <text evidence="2">The sequence shown here is derived from an EMBL/GenBank/DDBJ whole genome shotgun (WGS) entry which is preliminary data.</text>
</comment>
<accession>A0AB94IU59</accession>
<evidence type="ECO:0000256" key="1">
    <source>
        <dbReference type="SAM" id="Phobius"/>
    </source>
</evidence>
<keyword evidence="1" id="KW-0472">Membrane</keyword>
<organism evidence="2 3">
    <name type="scientific">Neobacillus vireti LMG 21834</name>
    <dbReference type="NCBI Taxonomy" id="1131730"/>
    <lineage>
        <taxon>Bacteria</taxon>
        <taxon>Bacillati</taxon>
        <taxon>Bacillota</taxon>
        <taxon>Bacilli</taxon>
        <taxon>Bacillales</taxon>
        <taxon>Bacillaceae</taxon>
        <taxon>Neobacillus</taxon>
    </lineage>
</organism>
<name>A0AB94IU59_9BACI</name>
<dbReference type="RefSeq" id="WP_024026620.1">
    <property type="nucleotide sequence ID" value="NZ_ALAN01000015.1"/>
</dbReference>
<dbReference type="Proteomes" id="UP000018877">
    <property type="component" value="Unassembled WGS sequence"/>
</dbReference>
<dbReference type="EMBL" id="ALAN01000015">
    <property type="protein sequence ID" value="ETI70483.1"/>
    <property type="molecule type" value="Genomic_DNA"/>
</dbReference>
<feature type="transmembrane region" description="Helical" evidence="1">
    <location>
        <begin position="54"/>
        <end position="81"/>
    </location>
</feature>
<evidence type="ECO:0000313" key="2">
    <source>
        <dbReference type="EMBL" id="ETI70483.1"/>
    </source>
</evidence>
<keyword evidence="1" id="KW-0812">Transmembrane</keyword>
<gene>
    <name evidence="2" type="ORF">BAVI_02004</name>
</gene>
<protein>
    <recommendedName>
        <fullName evidence="4">Permease</fullName>
    </recommendedName>
</protein>
<evidence type="ECO:0008006" key="4">
    <source>
        <dbReference type="Google" id="ProtNLM"/>
    </source>
</evidence>
<proteinExistence type="predicted"/>
<keyword evidence="1" id="KW-1133">Transmembrane helix</keyword>
<evidence type="ECO:0000313" key="3">
    <source>
        <dbReference type="Proteomes" id="UP000018877"/>
    </source>
</evidence>
<keyword evidence="3" id="KW-1185">Reference proteome</keyword>